<dbReference type="EMBL" id="BQNB010019210">
    <property type="protein sequence ID" value="GJT82887.1"/>
    <property type="molecule type" value="Genomic_DNA"/>
</dbReference>
<feature type="non-terminal residue" evidence="2">
    <location>
        <position position="1"/>
    </location>
</feature>
<evidence type="ECO:0000313" key="2">
    <source>
        <dbReference type="EMBL" id="GJT82887.1"/>
    </source>
</evidence>
<dbReference type="Proteomes" id="UP001151760">
    <property type="component" value="Unassembled WGS sequence"/>
</dbReference>
<comment type="caution">
    <text evidence="2">The sequence shown here is derived from an EMBL/GenBank/DDBJ whole genome shotgun (WGS) entry which is preliminary data.</text>
</comment>
<proteinExistence type="predicted"/>
<reference evidence="2" key="2">
    <citation type="submission" date="2022-01" db="EMBL/GenBank/DDBJ databases">
        <authorList>
            <person name="Yamashiro T."/>
            <person name="Shiraishi A."/>
            <person name="Satake H."/>
            <person name="Nakayama K."/>
        </authorList>
    </citation>
    <scope>NUCLEOTIDE SEQUENCE</scope>
</reference>
<organism evidence="2 3">
    <name type="scientific">Tanacetum coccineum</name>
    <dbReference type="NCBI Taxonomy" id="301880"/>
    <lineage>
        <taxon>Eukaryota</taxon>
        <taxon>Viridiplantae</taxon>
        <taxon>Streptophyta</taxon>
        <taxon>Embryophyta</taxon>
        <taxon>Tracheophyta</taxon>
        <taxon>Spermatophyta</taxon>
        <taxon>Magnoliopsida</taxon>
        <taxon>eudicotyledons</taxon>
        <taxon>Gunneridae</taxon>
        <taxon>Pentapetalae</taxon>
        <taxon>asterids</taxon>
        <taxon>campanulids</taxon>
        <taxon>Asterales</taxon>
        <taxon>Asteraceae</taxon>
        <taxon>Asteroideae</taxon>
        <taxon>Anthemideae</taxon>
        <taxon>Anthemidinae</taxon>
        <taxon>Tanacetum</taxon>
    </lineage>
</organism>
<feature type="region of interest" description="Disordered" evidence="1">
    <location>
        <begin position="1"/>
        <end position="20"/>
    </location>
</feature>
<gene>
    <name evidence="2" type="ORF">Tco_1057229</name>
</gene>
<reference evidence="2" key="1">
    <citation type="journal article" date="2022" name="Int. J. Mol. Sci.">
        <title>Draft Genome of Tanacetum Coccineum: Genomic Comparison of Closely Related Tanacetum-Family Plants.</title>
        <authorList>
            <person name="Yamashiro T."/>
            <person name="Shiraishi A."/>
            <person name="Nakayama K."/>
            <person name="Satake H."/>
        </authorList>
    </citation>
    <scope>NUCLEOTIDE SEQUENCE</scope>
</reference>
<keyword evidence="3" id="KW-1185">Reference proteome</keyword>
<evidence type="ECO:0000256" key="1">
    <source>
        <dbReference type="SAM" id="MobiDB-lite"/>
    </source>
</evidence>
<sequence>CKASAGSNMEEVNSDANGNIDNGCDAGNKAVKLKPISFANIINSEQVSTKVNLEHL</sequence>
<accession>A0ABQ5H6K7</accession>
<protein>
    <submittedName>
        <fullName evidence="2">Uncharacterized protein</fullName>
    </submittedName>
</protein>
<name>A0ABQ5H6K7_9ASTR</name>
<evidence type="ECO:0000313" key="3">
    <source>
        <dbReference type="Proteomes" id="UP001151760"/>
    </source>
</evidence>